<dbReference type="InterPro" id="IPR008906">
    <property type="entry name" value="HATC_C_dom"/>
</dbReference>
<protein>
    <submittedName>
        <fullName evidence="2">Hat family dimerization domaincontaining protein-related</fullName>
    </submittedName>
</protein>
<sequence length="296" mass="34513">MARRILTEMKNPLTKMYLALLSFILNNVNKHNLEFQTEGYRMHKLKRATKAGMKGILSNFIRPDLLSVINAYEINVNDATTHQPLDCIYFDAAAERILYENATTIAPDALLTFQQNILRFFVSLSNQMLMWFSSRDMQNNLGLLEALDPTNVVERRPRSIIPSLCDEKDFEEIIQEWRHLTVQCCSFIPYNEPEKFWFAVSQEKCGDEYRYPLLSSFMLCLLSLPHSSASSERILSVFHNIKTKNRNCLKTSTLNALTRSKTLIRNTDCTTWEPDEQLCKTLFEKRLIQHRISSRR</sequence>
<dbReference type="GO" id="GO:0046983">
    <property type="term" value="F:protein dimerization activity"/>
    <property type="evidence" value="ECO:0007669"/>
    <property type="project" value="InterPro"/>
</dbReference>
<name>A0AA36F275_OCTVU</name>
<feature type="domain" description="HAT C-terminal dimerisation" evidence="1">
    <location>
        <begin position="207"/>
        <end position="258"/>
    </location>
</feature>
<dbReference type="EMBL" id="OX597816">
    <property type="protein sequence ID" value="CAI9720023.1"/>
    <property type="molecule type" value="Genomic_DNA"/>
</dbReference>
<reference evidence="2" key="1">
    <citation type="submission" date="2023-08" db="EMBL/GenBank/DDBJ databases">
        <authorList>
            <person name="Alioto T."/>
            <person name="Alioto T."/>
            <person name="Gomez Garrido J."/>
        </authorList>
    </citation>
    <scope>NUCLEOTIDE SEQUENCE</scope>
</reference>
<dbReference type="PANTHER" id="PTHR37162:SF1">
    <property type="entry name" value="BED-TYPE DOMAIN-CONTAINING PROTEIN"/>
    <property type="match status" value="1"/>
</dbReference>
<dbReference type="SUPFAM" id="SSF53098">
    <property type="entry name" value="Ribonuclease H-like"/>
    <property type="match status" value="1"/>
</dbReference>
<gene>
    <name evidence="2" type="ORF">OCTVUL_1B006820</name>
</gene>
<keyword evidence="3" id="KW-1185">Reference proteome</keyword>
<proteinExistence type="predicted"/>
<organism evidence="2 3">
    <name type="scientific">Octopus vulgaris</name>
    <name type="common">Common octopus</name>
    <dbReference type="NCBI Taxonomy" id="6645"/>
    <lineage>
        <taxon>Eukaryota</taxon>
        <taxon>Metazoa</taxon>
        <taxon>Spiralia</taxon>
        <taxon>Lophotrochozoa</taxon>
        <taxon>Mollusca</taxon>
        <taxon>Cephalopoda</taxon>
        <taxon>Coleoidea</taxon>
        <taxon>Octopodiformes</taxon>
        <taxon>Octopoda</taxon>
        <taxon>Incirrata</taxon>
        <taxon>Octopodidae</taxon>
        <taxon>Octopus</taxon>
    </lineage>
</organism>
<accession>A0AA36F275</accession>
<dbReference type="PANTHER" id="PTHR37162">
    <property type="entry name" value="HAT FAMILY DIMERISATION DOMAINCONTAINING PROTEIN-RELATED"/>
    <property type="match status" value="1"/>
</dbReference>
<dbReference type="AlphaFoldDB" id="A0AA36F275"/>
<dbReference type="Pfam" id="PF05699">
    <property type="entry name" value="Dimer_Tnp_hAT"/>
    <property type="match status" value="1"/>
</dbReference>
<dbReference type="Proteomes" id="UP001162480">
    <property type="component" value="Chromosome 3"/>
</dbReference>
<evidence type="ECO:0000313" key="3">
    <source>
        <dbReference type="Proteomes" id="UP001162480"/>
    </source>
</evidence>
<evidence type="ECO:0000313" key="2">
    <source>
        <dbReference type="EMBL" id="CAI9720023.1"/>
    </source>
</evidence>
<evidence type="ECO:0000259" key="1">
    <source>
        <dbReference type="Pfam" id="PF05699"/>
    </source>
</evidence>
<dbReference type="InterPro" id="IPR012337">
    <property type="entry name" value="RNaseH-like_sf"/>
</dbReference>